<sequence length="195" mass="22508">MTLKIDHPATAGGFREAEGINEFFQSSNLDFQKAVQGPVQHVASVTEESFFKFHTKIHDMLKGKLAPSMLYLLSDKLCKQFQQQILSLGKQGNGDLNLLVRETMYAGVIDNLFGDNILPTKDKRSFKELEKHFVMFDDQFEYGSKLPPFVLREWCKSKNWLLSLFKEAVNKAKTDDNKEMVRFVRDTDYLKSKNQ</sequence>
<protein>
    <submittedName>
        <fullName evidence="5">Uncharacterized protein</fullName>
    </submittedName>
</protein>
<gene>
    <name evidence="5" type="ORF">KUTeg_006846</name>
</gene>
<evidence type="ECO:0000313" key="6">
    <source>
        <dbReference type="Proteomes" id="UP001217089"/>
    </source>
</evidence>
<name>A0ABQ9FEQ2_TEGGR</name>
<keyword evidence="6" id="KW-1185">Reference proteome</keyword>
<keyword evidence="2" id="KW-0349">Heme</keyword>
<keyword evidence="3" id="KW-0479">Metal-binding</keyword>
<dbReference type="PANTHER" id="PTHR24304">
    <property type="entry name" value="CYTOCHROME P450 FAMILY 7"/>
    <property type="match status" value="1"/>
</dbReference>
<organism evidence="5 6">
    <name type="scientific">Tegillarca granosa</name>
    <name type="common">Malaysian cockle</name>
    <name type="synonym">Anadara granosa</name>
    <dbReference type="NCBI Taxonomy" id="220873"/>
    <lineage>
        <taxon>Eukaryota</taxon>
        <taxon>Metazoa</taxon>
        <taxon>Spiralia</taxon>
        <taxon>Lophotrochozoa</taxon>
        <taxon>Mollusca</taxon>
        <taxon>Bivalvia</taxon>
        <taxon>Autobranchia</taxon>
        <taxon>Pteriomorphia</taxon>
        <taxon>Arcoida</taxon>
        <taxon>Arcoidea</taxon>
        <taxon>Arcidae</taxon>
        <taxon>Tegillarca</taxon>
    </lineage>
</organism>
<comment type="similarity">
    <text evidence="1">Belongs to the cytochrome P450 family.</text>
</comment>
<evidence type="ECO:0000256" key="2">
    <source>
        <dbReference type="ARBA" id="ARBA00022617"/>
    </source>
</evidence>
<dbReference type="Proteomes" id="UP001217089">
    <property type="component" value="Unassembled WGS sequence"/>
</dbReference>
<dbReference type="EMBL" id="JARBDR010000337">
    <property type="protein sequence ID" value="KAJ8314696.1"/>
    <property type="molecule type" value="Genomic_DNA"/>
</dbReference>
<proteinExistence type="inferred from homology"/>
<feature type="non-terminal residue" evidence="5">
    <location>
        <position position="195"/>
    </location>
</feature>
<evidence type="ECO:0000256" key="4">
    <source>
        <dbReference type="ARBA" id="ARBA00023004"/>
    </source>
</evidence>
<dbReference type="InterPro" id="IPR050529">
    <property type="entry name" value="CYP450_sterol_14alpha_dmase"/>
</dbReference>
<keyword evidence="4" id="KW-0408">Iron</keyword>
<evidence type="ECO:0000256" key="3">
    <source>
        <dbReference type="ARBA" id="ARBA00022723"/>
    </source>
</evidence>
<dbReference type="PANTHER" id="PTHR24304:SF2">
    <property type="entry name" value="24-HYDROXYCHOLESTEROL 7-ALPHA-HYDROXYLASE"/>
    <property type="match status" value="1"/>
</dbReference>
<evidence type="ECO:0000256" key="1">
    <source>
        <dbReference type="ARBA" id="ARBA00010617"/>
    </source>
</evidence>
<comment type="caution">
    <text evidence="5">The sequence shown here is derived from an EMBL/GenBank/DDBJ whole genome shotgun (WGS) entry which is preliminary data.</text>
</comment>
<accession>A0ABQ9FEQ2</accession>
<evidence type="ECO:0000313" key="5">
    <source>
        <dbReference type="EMBL" id="KAJ8314696.1"/>
    </source>
</evidence>
<reference evidence="5 6" key="1">
    <citation type="submission" date="2022-12" db="EMBL/GenBank/DDBJ databases">
        <title>Chromosome-level genome of Tegillarca granosa.</title>
        <authorList>
            <person name="Kim J."/>
        </authorList>
    </citation>
    <scope>NUCLEOTIDE SEQUENCE [LARGE SCALE GENOMIC DNA]</scope>
    <source>
        <strain evidence="5">Teg-2019</strain>
        <tissue evidence="5">Adductor muscle</tissue>
    </source>
</reference>